<evidence type="ECO:0000313" key="3">
    <source>
        <dbReference type="EMBL" id="MEK0084015.1"/>
    </source>
</evidence>
<evidence type="ECO:0000256" key="2">
    <source>
        <dbReference type="SAM" id="SignalP"/>
    </source>
</evidence>
<feature type="compositionally biased region" description="Low complexity" evidence="1">
    <location>
        <begin position="44"/>
        <end position="61"/>
    </location>
</feature>
<evidence type="ECO:0000256" key="1">
    <source>
        <dbReference type="SAM" id="MobiDB-lite"/>
    </source>
</evidence>
<feature type="signal peptide" evidence="2">
    <location>
        <begin position="1"/>
        <end position="21"/>
    </location>
</feature>
<feature type="chain" id="PRO_5045137799" evidence="2">
    <location>
        <begin position="22"/>
        <end position="113"/>
    </location>
</feature>
<gene>
    <name evidence="3" type="ORF">U1T56_12700</name>
</gene>
<keyword evidence="4" id="KW-1185">Reference proteome</keyword>
<feature type="compositionally biased region" description="Gly residues" evidence="1">
    <location>
        <begin position="34"/>
        <end position="43"/>
    </location>
</feature>
<proteinExistence type="predicted"/>
<sequence>MRKTFLIAMTLALLASAPAWAQQQGATTPPTGKLGTGETGGAPGATAGSGTQGGPAPDQTEPGGGTTAGQGTAAQAGKTGTGAAAGAPGTPAAPGTEGGCPPGKQPQPGRTNC</sequence>
<accession>A0ABU8XUB6</accession>
<reference evidence="3 4" key="1">
    <citation type="submission" date="2024-01" db="EMBL/GenBank/DDBJ databases">
        <title>Multi-omics insights into the function and evolution of sodium benzoate biodegradation pathways in Benzoatithermus flavus gen. nov., sp. nov. from hot spring.</title>
        <authorList>
            <person name="Hu C.-J."/>
            <person name="Li W.-J."/>
        </authorList>
    </citation>
    <scope>NUCLEOTIDE SEQUENCE [LARGE SCALE GENOMIC DNA]</scope>
    <source>
        <strain evidence="3 4">SYSU G07066</strain>
    </source>
</reference>
<name>A0ABU8XUB6_9PROT</name>
<feature type="region of interest" description="Disordered" evidence="1">
    <location>
        <begin position="17"/>
        <end position="113"/>
    </location>
</feature>
<organism evidence="3 4">
    <name type="scientific">Benzoatithermus flavus</name>
    <dbReference type="NCBI Taxonomy" id="3108223"/>
    <lineage>
        <taxon>Bacteria</taxon>
        <taxon>Pseudomonadati</taxon>
        <taxon>Pseudomonadota</taxon>
        <taxon>Alphaproteobacteria</taxon>
        <taxon>Geminicoccales</taxon>
        <taxon>Geminicoccaceae</taxon>
        <taxon>Benzoatithermus</taxon>
    </lineage>
</organism>
<comment type="caution">
    <text evidence="3">The sequence shown here is derived from an EMBL/GenBank/DDBJ whole genome shotgun (WGS) entry which is preliminary data.</text>
</comment>
<evidence type="ECO:0000313" key="4">
    <source>
        <dbReference type="Proteomes" id="UP001375743"/>
    </source>
</evidence>
<protein>
    <submittedName>
        <fullName evidence="3">Uncharacterized protein</fullName>
    </submittedName>
</protein>
<dbReference type="EMBL" id="JBBLZC010000011">
    <property type="protein sequence ID" value="MEK0084015.1"/>
    <property type="molecule type" value="Genomic_DNA"/>
</dbReference>
<dbReference type="Proteomes" id="UP001375743">
    <property type="component" value="Unassembled WGS sequence"/>
</dbReference>
<keyword evidence="2" id="KW-0732">Signal</keyword>
<feature type="compositionally biased region" description="Low complexity" evidence="1">
    <location>
        <begin position="69"/>
        <end position="95"/>
    </location>
</feature>
<dbReference type="RefSeq" id="WP_418159864.1">
    <property type="nucleotide sequence ID" value="NZ_JBBLZC010000011.1"/>
</dbReference>